<keyword evidence="2" id="KW-1185">Reference proteome</keyword>
<dbReference type="SUPFAM" id="SSF48264">
    <property type="entry name" value="Cytochrome P450"/>
    <property type="match status" value="1"/>
</dbReference>
<evidence type="ECO:0000313" key="2">
    <source>
        <dbReference type="Proteomes" id="UP000053789"/>
    </source>
</evidence>
<dbReference type="GO" id="GO:0004497">
    <property type="term" value="F:monooxygenase activity"/>
    <property type="evidence" value="ECO:0007669"/>
    <property type="project" value="InterPro"/>
</dbReference>
<dbReference type="HOGENOM" id="CLU_1749428_0_0_1"/>
<sequence>MSGEEVSQVESVTVVAQLFRSHPEESIVERVKVYKMQDGALNVLPETHMSLLRSVHSMLEATPPPLDKYFVPFSHGTRQRIGMNLADAEIYITLAMLFRVYGSPDVRMKGDRGYLELFETEWARDVEIVGDGVTPLNRKRSRWIRIKVK</sequence>
<name>A0A0D2FL75_CLAB1</name>
<dbReference type="OrthoDB" id="3945418at2759"/>
<dbReference type="Proteomes" id="UP000053789">
    <property type="component" value="Unassembled WGS sequence"/>
</dbReference>
<dbReference type="Gene3D" id="1.10.630.10">
    <property type="entry name" value="Cytochrome P450"/>
    <property type="match status" value="1"/>
</dbReference>
<dbReference type="AlphaFoldDB" id="A0A0D2FL75"/>
<evidence type="ECO:0000313" key="1">
    <source>
        <dbReference type="EMBL" id="KIW87442.1"/>
    </source>
</evidence>
<dbReference type="VEuPathDB" id="FungiDB:Z519_12078"/>
<accession>A0A0D2FL75</accession>
<proteinExistence type="predicted"/>
<gene>
    <name evidence="1" type="ORF">Z519_12078</name>
</gene>
<protein>
    <submittedName>
        <fullName evidence="1">Uncharacterized protein</fullName>
    </submittedName>
</protein>
<dbReference type="EMBL" id="KN847004">
    <property type="protein sequence ID" value="KIW87442.1"/>
    <property type="molecule type" value="Genomic_DNA"/>
</dbReference>
<reference evidence="1" key="1">
    <citation type="submission" date="2015-01" db="EMBL/GenBank/DDBJ databases">
        <title>The Genome Sequence of Cladophialophora bantiana CBS 173.52.</title>
        <authorList>
            <consortium name="The Broad Institute Genomics Platform"/>
            <person name="Cuomo C."/>
            <person name="de Hoog S."/>
            <person name="Gorbushina A."/>
            <person name="Stielow B."/>
            <person name="Teixiera M."/>
            <person name="Abouelleil A."/>
            <person name="Chapman S.B."/>
            <person name="Priest M."/>
            <person name="Young S.K."/>
            <person name="Wortman J."/>
            <person name="Nusbaum C."/>
            <person name="Birren B."/>
        </authorList>
    </citation>
    <scope>NUCLEOTIDE SEQUENCE [LARGE SCALE GENOMIC DNA]</scope>
    <source>
        <strain evidence="1">CBS 173.52</strain>
    </source>
</reference>
<dbReference type="GO" id="GO:0016705">
    <property type="term" value="F:oxidoreductase activity, acting on paired donors, with incorporation or reduction of molecular oxygen"/>
    <property type="evidence" value="ECO:0007669"/>
    <property type="project" value="InterPro"/>
</dbReference>
<dbReference type="GO" id="GO:0020037">
    <property type="term" value="F:heme binding"/>
    <property type="evidence" value="ECO:0007669"/>
    <property type="project" value="InterPro"/>
</dbReference>
<organism evidence="1 2">
    <name type="scientific">Cladophialophora bantiana (strain ATCC 10958 / CBS 173.52 / CDC B-1940 / NIH 8579)</name>
    <name type="common">Xylohypha bantiana</name>
    <dbReference type="NCBI Taxonomy" id="1442370"/>
    <lineage>
        <taxon>Eukaryota</taxon>
        <taxon>Fungi</taxon>
        <taxon>Dikarya</taxon>
        <taxon>Ascomycota</taxon>
        <taxon>Pezizomycotina</taxon>
        <taxon>Eurotiomycetes</taxon>
        <taxon>Chaetothyriomycetidae</taxon>
        <taxon>Chaetothyriales</taxon>
        <taxon>Herpotrichiellaceae</taxon>
        <taxon>Cladophialophora</taxon>
    </lineage>
</organism>
<dbReference type="GO" id="GO:0005506">
    <property type="term" value="F:iron ion binding"/>
    <property type="evidence" value="ECO:0007669"/>
    <property type="project" value="InterPro"/>
</dbReference>
<dbReference type="InterPro" id="IPR036396">
    <property type="entry name" value="Cyt_P450_sf"/>
</dbReference>
<dbReference type="GeneID" id="27705006"/>
<dbReference type="RefSeq" id="XP_016614111.1">
    <property type="nucleotide sequence ID" value="XM_016769786.1"/>
</dbReference>